<dbReference type="EMBL" id="JBBNAG010000002">
    <property type="protein sequence ID" value="KAK9158900.1"/>
    <property type="molecule type" value="Genomic_DNA"/>
</dbReference>
<accession>A0AAP0KVA3</accession>
<keyword evidence="1" id="KW-0505">Motor protein</keyword>
<evidence type="ECO:0000313" key="3">
    <source>
        <dbReference type="Proteomes" id="UP001419268"/>
    </source>
</evidence>
<keyword evidence="1" id="KW-0493">Microtubule</keyword>
<organism evidence="2 3">
    <name type="scientific">Stephania cephalantha</name>
    <dbReference type="NCBI Taxonomy" id="152367"/>
    <lineage>
        <taxon>Eukaryota</taxon>
        <taxon>Viridiplantae</taxon>
        <taxon>Streptophyta</taxon>
        <taxon>Embryophyta</taxon>
        <taxon>Tracheophyta</taxon>
        <taxon>Spermatophyta</taxon>
        <taxon>Magnoliopsida</taxon>
        <taxon>Ranunculales</taxon>
        <taxon>Menispermaceae</taxon>
        <taxon>Menispermoideae</taxon>
        <taxon>Cissampelideae</taxon>
        <taxon>Stephania</taxon>
    </lineage>
</organism>
<evidence type="ECO:0000313" key="2">
    <source>
        <dbReference type="EMBL" id="KAK9158900.1"/>
    </source>
</evidence>
<dbReference type="FunFam" id="3.30.740.10:FF:000004">
    <property type="entry name" value="Dynein light chain"/>
    <property type="match status" value="1"/>
</dbReference>
<evidence type="ECO:0000256" key="1">
    <source>
        <dbReference type="RuleBase" id="RU365010"/>
    </source>
</evidence>
<dbReference type="Pfam" id="PF01221">
    <property type="entry name" value="Dynein_light"/>
    <property type="match status" value="1"/>
</dbReference>
<sequence>MVCQFNSSKAEIMLEGKAVVLETDMPESMQSHVLELAHQALDLHEVSDCKSIAQHIKQKFDETYGLSWNCVVGVDFGSCITHLSGSFIFFNVEMMEFLVFKDGTDSSENKDEAIGVLLKGEQNI</sequence>
<keyword evidence="1" id="KW-0963">Cytoplasm</keyword>
<comment type="caution">
    <text evidence="2">The sequence shown here is derived from an EMBL/GenBank/DDBJ whole genome shotgun (WGS) entry which is preliminary data.</text>
</comment>
<dbReference type="GO" id="GO:0045505">
    <property type="term" value="F:dynein intermediate chain binding"/>
    <property type="evidence" value="ECO:0007669"/>
    <property type="project" value="TreeGrafter"/>
</dbReference>
<dbReference type="Proteomes" id="UP001419268">
    <property type="component" value="Unassembled WGS sequence"/>
</dbReference>
<dbReference type="InterPro" id="IPR001372">
    <property type="entry name" value="Dynein_light_chain_typ-1/2"/>
</dbReference>
<dbReference type="PANTHER" id="PTHR11886">
    <property type="entry name" value="DYNEIN LIGHT CHAIN"/>
    <property type="match status" value="1"/>
</dbReference>
<comment type="subcellular location">
    <subcellularLocation>
        <location evidence="1">Cytoplasm</location>
        <location evidence="1">Cytoskeleton</location>
    </subcellularLocation>
</comment>
<dbReference type="SMART" id="SM01375">
    <property type="entry name" value="Dynein_light"/>
    <property type="match status" value="1"/>
</dbReference>
<dbReference type="SUPFAM" id="SSF54648">
    <property type="entry name" value="DLC"/>
    <property type="match status" value="1"/>
</dbReference>
<protein>
    <recommendedName>
        <fullName evidence="1">Dynein light chain</fullName>
    </recommendedName>
</protein>
<dbReference type="Gene3D" id="3.30.740.10">
    <property type="entry name" value="Protein Inhibitor Of Neuronal Nitric Oxide Synthase"/>
    <property type="match status" value="1"/>
</dbReference>
<keyword evidence="1" id="KW-0243">Dynein</keyword>
<dbReference type="GO" id="GO:0005874">
    <property type="term" value="C:microtubule"/>
    <property type="evidence" value="ECO:0007669"/>
    <property type="project" value="UniProtKB-KW"/>
</dbReference>
<dbReference type="PANTHER" id="PTHR11886:SF85">
    <property type="entry name" value="DYNEIN LIGHT CHAIN"/>
    <property type="match status" value="1"/>
</dbReference>
<proteinExistence type="inferred from homology"/>
<keyword evidence="1" id="KW-0206">Cytoskeleton</keyword>
<dbReference type="GO" id="GO:0005868">
    <property type="term" value="C:cytoplasmic dynein complex"/>
    <property type="evidence" value="ECO:0007669"/>
    <property type="project" value="TreeGrafter"/>
</dbReference>
<dbReference type="GO" id="GO:0007017">
    <property type="term" value="P:microtubule-based process"/>
    <property type="evidence" value="ECO:0007669"/>
    <property type="project" value="InterPro"/>
</dbReference>
<reference evidence="2 3" key="1">
    <citation type="submission" date="2024-01" db="EMBL/GenBank/DDBJ databases">
        <title>Genome assemblies of Stephania.</title>
        <authorList>
            <person name="Yang L."/>
        </authorList>
    </citation>
    <scope>NUCLEOTIDE SEQUENCE [LARGE SCALE GENOMIC DNA]</scope>
    <source>
        <strain evidence="2">JXDWG</strain>
        <tissue evidence="2">Leaf</tissue>
    </source>
</reference>
<comment type="similarity">
    <text evidence="1">Belongs to the dynein light chain family.</text>
</comment>
<dbReference type="AlphaFoldDB" id="A0AAP0KVA3"/>
<dbReference type="InterPro" id="IPR037177">
    <property type="entry name" value="DLC_sf"/>
</dbReference>
<name>A0AAP0KVA3_9MAGN</name>
<gene>
    <name evidence="2" type="ORF">Scep_005474</name>
</gene>
<keyword evidence="3" id="KW-1185">Reference proteome</keyword>